<dbReference type="InterPro" id="IPR047201">
    <property type="entry name" value="ERI-1_3'hExo-like"/>
</dbReference>
<dbReference type="GO" id="GO:0003676">
    <property type="term" value="F:nucleic acid binding"/>
    <property type="evidence" value="ECO:0007669"/>
    <property type="project" value="InterPro"/>
</dbReference>
<dbReference type="GO" id="GO:0000175">
    <property type="term" value="F:3'-5'-RNA exonuclease activity"/>
    <property type="evidence" value="ECO:0007669"/>
    <property type="project" value="InterPro"/>
</dbReference>
<reference evidence="6" key="1">
    <citation type="submission" date="2016-11" db="EMBL/GenBank/DDBJ databases">
        <authorList>
            <person name="Varghese N."/>
            <person name="Submissions S."/>
        </authorList>
    </citation>
    <scope>NUCLEOTIDE SEQUENCE [LARGE SCALE GENOMIC DNA]</scope>
    <source>
        <strain evidence="6">DSM 22623</strain>
    </source>
</reference>
<keyword evidence="6" id="KW-1185">Reference proteome</keyword>
<dbReference type="InterPro" id="IPR013520">
    <property type="entry name" value="Ribonucl_H"/>
</dbReference>
<gene>
    <name evidence="5" type="ORF">SAMN04488508_109149</name>
</gene>
<keyword evidence="3 5" id="KW-0269">Exonuclease</keyword>
<accession>A0A1M6JMM0</accession>
<dbReference type="OrthoDB" id="159416at2"/>
<evidence type="ECO:0000259" key="4">
    <source>
        <dbReference type="SMART" id="SM00479"/>
    </source>
</evidence>
<evidence type="ECO:0000313" key="6">
    <source>
        <dbReference type="Proteomes" id="UP000184432"/>
    </source>
</evidence>
<dbReference type="EMBL" id="FQYP01000009">
    <property type="protein sequence ID" value="SHJ47975.1"/>
    <property type="molecule type" value="Genomic_DNA"/>
</dbReference>
<dbReference type="Proteomes" id="UP000184432">
    <property type="component" value="Unassembled WGS sequence"/>
</dbReference>
<evidence type="ECO:0000256" key="1">
    <source>
        <dbReference type="ARBA" id="ARBA00022722"/>
    </source>
</evidence>
<dbReference type="RefSeq" id="WP_073319987.1">
    <property type="nucleotide sequence ID" value="NZ_FQYP01000009.1"/>
</dbReference>
<dbReference type="InterPro" id="IPR036397">
    <property type="entry name" value="RNaseH_sf"/>
</dbReference>
<dbReference type="PANTHER" id="PTHR23044">
    <property type="entry name" value="3'-5' EXONUCLEASE ERI1-RELATED"/>
    <property type="match status" value="1"/>
</dbReference>
<dbReference type="InterPro" id="IPR051274">
    <property type="entry name" value="3-5_Exoribonuclease"/>
</dbReference>
<dbReference type="Gene3D" id="3.30.420.10">
    <property type="entry name" value="Ribonuclease H-like superfamily/Ribonuclease H"/>
    <property type="match status" value="1"/>
</dbReference>
<dbReference type="SMART" id="SM00479">
    <property type="entry name" value="EXOIII"/>
    <property type="match status" value="1"/>
</dbReference>
<protein>
    <submittedName>
        <fullName evidence="5">Inhibitor of the KinA pathway to sporulation, predicted exonuclease</fullName>
    </submittedName>
</protein>
<proteinExistence type="predicted"/>
<dbReference type="GO" id="GO:0006259">
    <property type="term" value="P:DNA metabolic process"/>
    <property type="evidence" value="ECO:0007669"/>
    <property type="project" value="UniProtKB-ARBA"/>
</dbReference>
<dbReference type="CDD" id="cd06133">
    <property type="entry name" value="ERI-1_3'hExo_like"/>
    <property type="match status" value="1"/>
</dbReference>
<evidence type="ECO:0000313" key="5">
    <source>
        <dbReference type="EMBL" id="SHJ47975.1"/>
    </source>
</evidence>
<name>A0A1M6JMM0_9FLAO</name>
<keyword evidence="1" id="KW-0540">Nuclease</keyword>
<dbReference type="STRING" id="570521.SAMN04488508_109149"/>
<keyword evidence="2" id="KW-0378">Hydrolase</keyword>
<dbReference type="SUPFAM" id="SSF53098">
    <property type="entry name" value="Ribonuclease H-like"/>
    <property type="match status" value="1"/>
</dbReference>
<dbReference type="AlphaFoldDB" id="A0A1M6JMM0"/>
<evidence type="ECO:0000256" key="3">
    <source>
        <dbReference type="ARBA" id="ARBA00022839"/>
    </source>
</evidence>
<organism evidence="5 6">
    <name type="scientific">Aquimarina spongiae</name>
    <dbReference type="NCBI Taxonomy" id="570521"/>
    <lineage>
        <taxon>Bacteria</taxon>
        <taxon>Pseudomonadati</taxon>
        <taxon>Bacteroidota</taxon>
        <taxon>Flavobacteriia</taxon>
        <taxon>Flavobacteriales</taxon>
        <taxon>Flavobacteriaceae</taxon>
        <taxon>Aquimarina</taxon>
    </lineage>
</organism>
<evidence type="ECO:0000256" key="2">
    <source>
        <dbReference type="ARBA" id="ARBA00022801"/>
    </source>
</evidence>
<feature type="domain" description="Exonuclease" evidence="4">
    <location>
        <begin position="2"/>
        <end position="179"/>
    </location>
</feature>
<dbReference type="Pfam" id="PF00929">
    <property type="entry name" value="RNase_T"/>
    <property type="match status" value="1"/>
</dbReference>
<sequence length="181" mass="21090">MNYIILDLEATCWKDRNTPKQNEIIEIGAVKVNAVGKITDEFNEFVKPKLHPELSDFCKELTTIEQSDIDSADTYDKVIERFKNWINLSESYLLCSWGFYDKKQFQKDNELYDLETGWLERHISLKHQFAKIKQLKKPIGMGGALKMEKLSLEGTHHRGIDDARNIAKIFINNLGLWQLNL</sequence>
<dbReference type="PANTHER" id="PTHR23044:SF61">
    <property type="entry name" value="3'-5' EXORIBONUCLEASE 1-RELATED"/>
    <property type="match status" value="1"/>
</dbReference>
<dbReference type="InterPro" id="IPR012337">
    <property type="entry name" value="RNaseH-like_sf"/>
</dbReference>